<dbReference type="PANTHER" id="PTHR23176:SF104">
    <property type="entry name" value="RHO GTPASE-ACTIVATING PROTEIN 27"/>
    <property type="match status" value="1"/>
</dbReference>
<keyword evidence="1" id="KW-0343">GTPase activation</keyword>
<dbReference type="Pfam" id="PF00397">
    <property type="entry name" value="WW"/>
    <property type="match status" value="2"/>
</dbReference>
<dbReference type="InterPro" id="IPR037213">
    <property type="entry name" value="Run_dom_sf"/>
</dbReference>
<feature type="domain" description="WW" evidence="3">
    <location>
        <begin position="302"/>
        <end position="329"/>
    </location>
</feature>
<feature type="domain" description="Rho-GAP" evidence="4">
    <location>
        <begin position="516"/>
        <end position="711"/>
    </location>
</feature>
<dbReference type="Pfam" id="PF00620">
    <property type="entry name" value="RhoGAP"/>
    <property type="match status" value="1"/>
</dbReference>
<dbReference type="KEGG" id="ccan:109699892"/>
<dbReference type="PROSITE" id="PS50020">
    <property type="entry name" value="WW_DOMAIN_2"/>
    <property type="match status" value="3"/>
</dbReference>
<dbReference type="PANTHER" id="PTHR23176">
    <property type="entry name" value="RHO/RAC/CDC GTPASE-ACTIVATING PROTEIN"/>
    <property type="match status" value="1"/>
</dbReference>
<dbReference type="PROSITE" id="PS50238">
    <property type="entry name" value="RHOGAP"/>
    <property type="match status" value="1"/>
</dbReference>
<reference evidence="5" key="1">
    <citation type="submission" date="2025-08" db="UniProtKB">
        <authorList>
            <consortium name="RefSeq"/>
        </authorList>
    </citation>
    <scope>IDENTIFICATION</scope>
    <source>
        <tissue evidence="5">Leukocyte</tissue>
    </source>
</reference>
<feature type="region of interest" description="Disordered" evidence="2">
    <location>
        <begin position="111"/>
        <end position="176"/>
    </location>
</feature>
<dbReference type="AlphaFoldDB" id="A0A8B7W8R2"/>
<feature type="compositionally biased region" description="Acidic residues" evidence="2">
    <location>
        <begin position="204"/>
        <end position="226"/>
    </location>
</feature>
<dbReference type="InterPro" id="IPR036020">
    <property type="entry name" value="WW_dom_sf"/>
</dbReference>
<dbReference type="RefSeq" id="XP_020040382.1">
    <property type="nucleotide sequence ID" value="XM_020184793.1"/>
</dbReference>
<evidence type="ECO:0000313" key="5">
    <source>
        <dbReference type="RefSeq" id="XP_020040382.1"/>
    </source>
</evidence>
<feature type="compositionally biased region" description="Polar residues" evidence="2">
    <location>
        <begin position="165"/>
        <end position="176"/>
    </location>
</feature>
<dbReference type="InterPro" id="IPR050729">
    <property type="entry name" value="Rho-GAP"/>
</dbReference>
<organism evidence="5">
    <name type="scientific">Castor canadensis</name>
    <name type="common">American beaver</name>
    <dbReference type="NCBI Taxonomy" id="51338"/>
    <lineage>
        <taxon>Eukaryota</taxon>
        <taxon>Metazoa</taxon>
        <taxon>Chordata</taxon>
        <taxon>Craniata</taxon>
        <taxon>Vertebrata</taxon>
        <taxon>Euteleostomi</taxon>
        <taxon>Mammalia</taxon>
        <taxon>Eutheria</taxon>
        <taxon>Euarchontoglires</taxon>
        <taxon>Glires</taxon>
        <taxon>Rodentia</taxon>
        <taxon>Castorimorpha</taxon>
        <taxon>Castoridae</taxon>
        <taxon>Castor</taxon>
    </lineage>
</organism>
<accession>A0A8B7W8R2</accession>
<dbReference type="SUPFAM" id="SSF51045">
    <property type="entry name" value="WW domain"/>
    <property type="match status" value="2"/>
</dbReference>
<protein>
    <submittedName>
        <fullName evidence="5">Rho GTPase-activating protein 27-like</fullName>
    </submittedName>
</protein>
<dbReference type="GO" id="GO:0005737">
    <property type="term" value="C:cytoplasm"/>
    <property type="evidence" value="ECO:0007669"/>
    <property type="project" value="TreeGrafter"/>
</dbReference>
<feature type="domain" description="WW" evidence="3">
    <location>
        <begin position="123"/>
        <end position="157"/>
    </location>
</feature>
<evidence type="ECO:0000259" key="4">
    <source>
        <dbReference type="PROSITE" id="PS50238"/>
    </source>
</evidence>
<dbReference type="OrthoDB" id="79452at2759"/>
<dbReference type="GO" id="GO:0005096">
    <property type="term" value="F:GTPase activator activity"/>
    <property type="evidence" value="ECO:0007669"/>
    <property type="project" value="UniProtKB-KW"/>
</dbReference>
<dbReference type="CDD" id="cd04403">
    <property type="entry name" value="RhoGAP_ARHGAP27_15_12_9"/>
    <property type="match status" value="1"/>
</dbReference>
<name>A0A8B7W8R2_CASCN</name>
<dbReference type="SMART" id="SM00456">
    <property type="entry name" value="WW"/>
    <property type="match status" value="3"/>
</dbReference>
<dbReference type="FunFam" id="1.10.555.10:FF:000003">
    <property type="entry name" value="Putative rho GTPase-activating protein 12"/>
    <property type="match status" value="1"/>
</dbReference>
<dbReference type="SMART" id="SM00324">
    <property type="entry name" value="RhoGAP"/>
    <property type="match status" value="1"/>
</dbReference>
<feature type="region of interest" description="Disordered" evidence="2">
    <location>
        <begin position="202"/>
        <end position="251"/>
    </location>
</feature>
<dbReference type="SUPFAM" id="SSF140741">
    <property type="entry name" value="RUN domain-like"/>
    <property type="match status" value="1"/>
</dbReference>
<evidence type="ECO:0000259" key="3">
    <source>
        <dbReference type="PROSITE" id="PS50020"/>
    </source>
</evidence>
<evidence type="ECO:0000256" key="1">
    <source>
        <dbReference type="ARBA" id="ARBA00022468"/>
    </source>
</evidence>
<dbReference type="CDD" id="cd00201">
    <property type="entry name" value="WW"/>
    <property type="match status" value="1"/>
</dbReference>
<feature type="compositionally biased region" description="Low complexity" evidence="2">
    <location>
        <begin position="113"/>
        <end position="123"/>
    </location>
</feature>
<dbReference type="Gene3D" id="1.20.58.900">
    <property type="match status" value="1"/>
</dbReference>
<dbReference type="InterPro" id="IPR008936">
    <property type="entry name" value="Rho_GTPase_activation_prot"/>
</dbReference>
<gene>
    <name evidence="5" type="primary">LOC109699892</name>
</gene>
<proteinExistence type="predicted"/>
<dbReference type="SUPFAM" id="SSF48350">
    <property type="entry name" value="GTPase activation domain, GAP"/>
    <property type="match status" value="1"/>
</dbReference>
<feature type="non-terminal residue" evidence="5">
    <location>
        <position position="1"/>
    </location>
</feature>
<dbReference type="Gene3D" id="2.20.70.10">
    <property type="match status" value="2"/>
</dbReference>
<dbReference type="GO" id="GO:0007165">
    <property type="term" value="P:signal transduction"/>
    <property type="evidence" value="ECO:0007669"/>
    <property type="project" value="InterPro"/>
</dbReference>
<feature type="region of interest" description="Disordered" evidence="2">
    <location>
        <begin position="384"/>
        <end position="405"/>
    </location>
</feature>
<sequence>VIKKKLVGSVKALQKQSVSLDTVVTSEDGDANTMCSALEAVFIHGLHPKHIRAEAGGKRKKHAYQKPLPQPVFWPLLKAVTTTSSCPESRLLRLPQVDEPPEPVYANVERQPRATSPHAAAAPPSGPVWETHTDASTGRPYYHDPDTGVTTWESPFETAEGATGPATSPASVGSQESLEAEWGQYWDEESRRVFFYNPLTGETVWEDEPEEEPEEEPQEEAEEELEMQPCMSPGSPRDQRPPTPETDYPELLTSYPEEDYFPVGSFSEPGPSSPLTAPPGWSCHISPDKQMLHTNHFTQEQWVRLEDQHGKPYFYKPEDSSVQWELPQEEALEYLLDRVGGWCPNLPQGFKDLSCSGLEAHPSWSRDRTLCSLSDLLWERPVAEDSQSEGLPIPPLSPQRHPSKLSTPEYTVELKGASLSWAPKEKSSKKNVLESADLPLGEESEISSADFGSSERLGNWQEDDACQSAASLALSTASVESDLSRVRHKLRKFLQRRPTMQSLREKGYIKDQVFGCALAALCERERSPVPSFVQQCIRTVEARGMHHGWTLDIDGLYRISGHLATIQKLRYKVDHDERLDLDDGLWEDVHVITDALKLFFPELPEPLFPFSHFSQFIAAIKLQDHAQRSRCVRDLVRTLPAPNLDTLRVLFQHLCRVIEHGEQNRMSVQSVAIVFGPTLLRPETEETTVPMTMVFQNQVVELILQQCSEIFPPH</sequence>
<dbReference type="InterPro" id="IPR000198">
    <property type="entry name" value="RhoGAP_dom"/>
</dbReference>
<dbReference type="Gene3D" id="1.10.555.10">
    <property type="entry name" value="Rho GTPase activation protein"/>
    <property type="match status" value="1"/>
</dbReference>
<feature type="domain" description="WW" evidence="3">
    <location>
        <begin position="176"/>
        <end position="210"/>
    </location>
</feature>
<dbReference type="InterPro" id="IPR001202">
    <property type="entry name" value="WW_dom"/>
</dbReference>
<evidence type="ECO:0000256" key="2">
    <source>
        <dbReference type="SAM" id="MobiDB-lite"/>
    </source>
</evidence>